<organism evidence="1 2">
    <name type="scientific">Aspergillus brunneoviolaceus CBS 621.78</name>
    <dbReference type="NCBI Taxonomy" id="1450534"/>
    <lineage>
        <taxon>Eukaryota</taxon>
        <taxon>Fungi</taxon>
        <taxon>Dikarya</taxon>
        <taxon>Ascomycota</taxon>
        <taxon>Pezizomycotina</taxon>
        <taxon>Eurotiomycetes</taxon>
        <taxon>Eurotiomycetidae</taxon>
        <taxon>Eurotiales</taxon>
        <taxon>Aspergillaceae</taxon>
        <taxon>Aspergillus</taxon>
        <taxon>Aspergillus subgen. Circumdati</taxon>
    </lineage>
</organism>
<keyword evidence="2" id="KW-1185">Reference proteome</keyword>
<protein>
    <submittedName>
        <fullName evidence="1">Uncharacterized protein</fullName>
    </submittedName>
</protein>
<sequence length="203" mass="23073">MEAGGGEIVMSFGWARLIGLPSYSNSRRDTSPQEIHSRAFTEHNRSIRIKSLHVDTGQIERERVCVCASESERTWGGKEGGDDQIYYFRLNDARWETRVWDRPGGATRIQRFGWGTPRVASCTSWLLSYSYFFEKGPCGNPTFPVDFPHCAELNLRGTMERWSRCSALHRQACCDNAREGSKVPRSVGDSNRPSRCMNIDGRN</sequence>
<evidence type="ECO:0000313" key="1">
    <source>
        <dbReference type="EMBL" id="RAH40424.1"/>
    </source>
</evidence>
<evidence type="ECO:0000313" key="2">
    <source>
        <dbReference type="Proteomes" id="UP000249057"/>
    </source>
</evidence>
<reference evidence="1" key="1">
    <citation type="submission" date="2018-02" db="EMBL/GenBank/DDBJ databases">
        <title>The genomes of Aspergillus section Nigri reveals drivers in fungal speciation.</title>
        <authorList>
            <consortium name="DOE Joint Genome Institute"/>
            <person name="Vesth T.C."/>
            <person name="Nybo J."/>
            <person name="Theobald S."/>
            <person name="Brandl J."/>
            <person name="Frisvad J.C."/>
            <person name="Nielsen K.F."/>
            <person name="Lyhne E.K."/>
            <person name="Kogle M.E."/>
            <person name="Kuo A."/>
            <person name="Riley R."/>
            <person name="Clum A."/>
            <person name="Nolan M."/>
            <person name="Lipzen A."/>
            <person name="Salamov A."/>
            <person name="Henrissat B."/>
            <person name="Wiebenga A."/>
            <person name="De vries R.P."/>
            <person name="Grigoriev I.V."/>
            <person name="Mortensen U.H."/>
            <person name="Andersen M.R."/>
            <person name="Baker S.E."/>
        </authorList>
    </citation>
    <scope>NUCLEOTIDE SEQUENCE</scope>
    <source>
        <strain evidence="1">CBS 621.78</strain>
    </source>
</reference>
<name>A0ACD1FTZ2_9EURO</name>
<proteinExistence type="predicted"/>
<gene>
    <name evidence="1" type="ORF">BO95DRAFT_16886</name>
</gene>
<dbReference type="EMBL" id="KZ825410">
    <property type="protein sequence ID" value="RAH40424.1"/>
    <property type="molecule type" value="Genomic_DNA"/>
</dbReference>
<accession>A0ACD1FTZ2</accession>
<dbReference type="Proteomes" id="UP000249057">
    <property type="component" value="Unassembled WGS sequence"/>
</dbReference>